<dbReference type="InterPro" id="IPR037143">
    <property type="entry name" value="4-PPantetheinyl_Trfase_dom_sf"/>
</dbReference>
<reference evidence="6" key="1">
    <citation type="journal article" date="2014" name="Int. J. Syst. Evol. Microbiol.">
        <title>Complete genome sequence of Corynebacterium casei LMG S-19264T (=DSM 44701T), isolated from a smear-ripened cheese.</title>
        <authorList>
            <consortium name="US DOE Joint Genome Institute (JGI-PGF)"/>
            <person name="Walter F."/>
            <person name="Albersmeier A."/>
            <person name="Kalinowski J."/>
            <person name="Ruckert C."/>
        </authorList>
    </citation>
    <scope>NUCLEOTIDE SEQUENCE</scope>
    <source>
        <strain evidence="6">JCM 4059</strain>
    </source>
</reference>
<feature type="binding site" evidence="3">
    <location>
        <position position="100"/>
    </location>
    <ligand>
        <name>Mg(2+)</name>
        <dbReference type="ChEBI" id="CHEBI:18420"/>
    </ligand>
</feature>
<feature type="binding site" evidence="2">
    <location>
        <position position="145"/>
    </location>
    <ligand>
        <name>CoA</name>
        <dbReference type="ChEBI" id="CHEBI:57287"/>
    </ligand>
</feature>
<dbReference type="GO" id="GO:0005886">
    <property type="term" value="C:plasma membrane"/>
    <property type="evidence" value="ECO:0007669"/>
    <property type="project" value="TreeGrafter"/>
</dbReference>
<dbReference type="PANTHER" id="PTHR38096">
    <property type="entry name" value="ENTEROBACTIN SYNTHASE COMPONENT D"/>
    <property type="match status" value="1"/>
</dbReference>
<feature type="binding site" evidence="2">
    <location>
        <position position="41"/>
    </location>
    <ligand>
        <name>CoA</name>
        <dbReference type="ChEBI" id="CHEBI:57287"/>
    </ligand>
</feature>
<feature type="binding site" evidence="3">
    <location>
        <position position="99"/>
    </location>
    <ligand>
        <name>Mg(2+)</name>
        <dbReference type="ChEBI" id="CHEBI:18420"/>
    </ligand>
</feature>
<keyword evidence="3" id="KW-0460">Magnesium</keyword>
<evidence type="ECO:0000259" key="5">
    <source>
        <dbReference type="Pfam" id="PF17837"/>
    </source>
</evidence>
<dbReference type="EMBL" id="BNBD01000004">
    <property type="protein sequence ID" value="GHF41948.1"/>
    <property type="molecule type" value="Genomic_DNA"/>
</dbReference>
<protein>
    <recommendedName>
        <fullName evidence="8">4'-phosphopantetheinyl transferase</fullName>
    </recommendedName>
</protein>
<accession>A0A919ECT0</accession>
<feature type="binding site" evidence="3">
    <location>
        <position position="101"/>
    </location>
    <ligand>
        <name>Mg(2+)</name>
        <dbReference type="ChEBI" id="CHEBI:18420"/>
    </ligand>
</feature>
<organism evidence="6 7">
    <name type="scientific">Streptomyces mashuensis</name>
    <dbReference type="NCBI Taxonomy" id="33904"/>
    <lineage>
        <taxon>Bacteria</taxon>
        <taxon>Bacillati</taxon>
        <taxon>Actinomycetota</taxon>
        <taxon>Actinomycetes</taxon>
        <taxon>Kitasatosporales</taxon>
        <taxon>Streptomycetaceae</taxon>
        <taxon>Streptomyces</taxon>
    </lineage>
</organism>
<evidence type="ECO:0000313" key="6">
    <source>
        <dbReference type="EMBL" id="GHF41948.1"/>
    </source>
</evidence>
<dbReference type="GO" id="GO:0009366">
    <property type="term" value="C:enterobactin synthetase complex"/>
    <property type="evidence" value="ECO:0007669"/>
    <property type="project" value="InterPro"/>
</dbReference>
<dbReference type="GO" id="GO:0009239">
    <property type="term" value="P:enterobactin biosynthetic process"/>
    <property type="evidence" value="ECO:0007669"/>
    <property type="project" value="InterPro"/>
</dbReference>
<dbReference type="PANTHER" id="PTHR38096:SF1">
    <property type="entry name" value="ENTEROBACTIN SYNTHASE COMPONENT D"/>
    <property type="match status" value="1"/>
</dbReference>
<comment type="cofactor">
    <cofactor evidence="3">
        <name>Mg(2+)</name>
        <dbReference type="ChEBI" id="CHEBI:18420"/>
    </cofactor>
</comment>
<keyword evidence="7" id="KW-1185">Reference proteome</keyword>
<feature type="binding site" evidence="2">
    <location>
        <position position="99"/>
    </location>
    <ligand>
        <name>CoA</name>
        <dbReference type="ChEBI" id="CHEBI:57287"/>
    </ligand>
</feature>
<dbReference type="Pfam" id="PF01648">
    <property type="entry name" value="ACPS"/>
    <property type="match status" value="1"/>
</dbReference>
<feature type="domain" description="4'-phosphopantetheinyl transferase" evidence="4">
    <location>
        <begin position="96"/>
        <end position="181"/>
    </location>
</feature>
<evidence type="ECO:0000256" key="2">
    <source>
        <dbReference type="PIRSR" id="PIRSR603542-1"/>
    </source>
</evidence>
<dbReference type="AlphaFoldDB" id="A0A919ECT0"/>
<dbReference type="SUPFAM" id="SSF56214">
    <property type="entry name" value="4'-phosphopantetheinyl transferase"/>
    <property type="match status" value="1"/>
</dbReference>
<feature type="domain" description="4'-phosphopantetheinyl transferase N-terminal" evidence="5">
    <location>
        <begin position="21"/>
        <end position="88"/>
    </location>
</feature>
<keyword evidence="1" id="KW-0808">Transferase</keyword>
<evidence type="ECO:0000313" key="7">
    <source>
        <dbReference type="Proteomes" id="UP000638313"/>
    </source>
</evidence>
<keyword evidence="3" id="KW-0479">Metal-binding</keyword>
<dbReference type="Gene3D" id="3.90.470.20">
    <property type="entry name" value="4'-phosphopantetheinyl transferase domain"/>
    <property type="match status" value="1"/>
</dbReference>
<dbReference type="InterPro" id="IPR003542">
    <property type="entry name" value="Enbac_synth_compD-like"/>
</dbReference>
<dbReference type="InterPro" id="IPR041354">
    <property type="entry name" value="4PPT_N"/>
</dbReference>
<evidence type="ECO:0008006" key="8">
    <source>
        <dbReference type="Google" id="ProtNLM"/>
    </source>
</evidence>
<evidence type="ECO:0000259" key="4">
    <source>
        <dbReference type="Pfam" id="PF01648"/>
    </source>
</evidence>
<reference evidence="6" key="2">
    <citation type="submission" date="2020-09" db="EMBL/GenBank/DDBJ databases">
        <authorList>
            <person name="Sun Q."/>
            <person name="Ohkuma M."/>
        </authorList>
    </citation>
    <scope>NUCLEOTIDE SEQUENCE</scope>
    <source>
        <strain evidence="6">JCM 4059</strain>
    </source>
</reference>
<dbReference type="Pfam" id="PF17837">
    <property type="entry name" value="4PPT_N"/>
    <property type="match status" value="1"/>
</dbReference>
<gene>
    <name evidence="6" type="ORF">GCM10010218_23770</name>
</gene>
<dbReference type="Proteomes" id="UP000638313">
    <property type="component" value="Unassembled WGS sequence"/>
</dbReference>
<evidence type="ECO:0000256" key="3">
    <source>
        <dbReference type="PIRSR" id="PIRSR603542-2"/>
    </source>
</evidence>
<feature type="binding site" evidence="2">
    <location>
        <position position="149"/>
    </location>
    <ligand>
        <name>CoA</name>
        <dbReference type="ChEBI" id="CHEBI:57287"/>
    </ligand>
</feature>
<dbReference type="InterPro" id="IPR008278">
    <property type="entry name" value="4-PPantetheinyl_Trfase_dom"/>
</dbReference>
<dbReference type="GO" id="GO:0000287">
    <property type="term" value="F:magnesium ion binding"/>
    <property type="evidence" value="ECO:0007669"/>
    <property type="project" value="InterPro"/>
</dbReference>
<name>A0A919ECT0_9ACTN</name>
<evidence type="ECO:0000256" key="1">
    <source>
        <dbReference type="ARBA" id="ARBA00022679"/>
    </source>
</evidence>
<dbReference type="GO" id="GO:0008897">
    <property type="term" value="F:holo-[acyl-carrier-protein] synthase activity"/>
    <property type="evidence" value="ECO:0007669"/>
    <property type="project" value="InterPro"/>
</dbReference>
<proteinExistence type="predicted"/>
<comment type="caution">
    <text evidence="6">The sequence shown here is derived from an EMBL/GenBank/DDBJ whole genome shotgun (WGS) entry which is preliminary data.</text>
</comment>
<feature type="binding site" evidence="2">
    <location>
        <position position="33"/>
    </location>
    <ligand>
        <name>CoA</name>
        <dbReference type="ChEBI" id="CHEBI:57287"/>
    </ligand>
</feature>
<feature type="binding site" evidence="2">
    <location>
        <begin position="77"/>
        <end position="78"/>
    </location>
    <ligand>
        <name>CoA</name>
        <dbReference type="ChEBI" id="CHEBI:57287"/>
    </ligand>
</feature>
<sequence length="213" mass="22868">MVAVGTTDDGPAAGLSLLSPEEEALIEGAAEGRQRKFRAARGCARRALVRLGVPPVPVLRGRHGEPRWPAGIVGSLTHCPGYQAAAVARAGEVAALGVDAEPNRPMRRAGMLELVTVAEERARLRELARLRDDVSWDRLLFSAKESAYKAWYPLTGRRPGPAGIVIEVGIAGRFEARMEGTGTALEGWWLARGEFLLTGAMLRAAAPNKRRTA</sequence>
<dbReference type="PRINTS" id="PR01399">
    <property type="entry name" value="ENTSNTHTASED"/>
</dbReference>